<dbReference type="EMBL" id="JBHRSF010000157">
    <property type="protein sequence ID" value="MFC2997639.1"/>
    <property type="molecule type" value="Genomic_DNA"/>
</dbReference>
<reference evidence="2" key="1">
    <citation type="journal article" date="2019" name="Int. J. Syst. Evol. Microbiol.">
        <title>The Global Catalogue of Microorganisms (GCM) 10K type strain sequencing project: providing services to taxonomists for standard genome sequencing and annotation.</title>
        <authorList>
            <consortium name="The Broad Institute Genomics Platform"/>
            <consortium name="The Broad Institute Genome Sequencing Center for Infectious Disease"/>
            <person name="Wu L."/>
            <person name="Ma J."/>
        </authorList>
    </citation>
    <scope>NUCLEOTIDE SEQUENCE [LARGE SCALE GENOMIC DNA]</scope>
    <source>
        <strain evidence="2">KCTC 62575</strain>
    </source>
</reference>
<proteinExistence type="predicted"/>
<accession>A0ABV7BLT5</accession>
<sequence length="56" mass="6234">MDNKFKIGDLVRVDTLPDAPLREVLGVRGDFILINFGGWEGWVQAGAYELILSSKL</sequence>
<name>A0ABV7BLT5_9GAMM</name>
<comment type="caution">
    <text evidence="1">The sequence shown here is derived from an EMBL/GenBank/DDBJ whole genome shotgun (WGS) entry which is preliminary data.</text>
</comment>
<keyword evidence="2" id="KW-1185">Reference proteome</keyword>
<dbReference type="Proteomes" id="UP001595455">
    <property type="component" value="Unassembled WGS sequence"/>
</dbReference>
<evidence type="ECO:0000313" key="1">
    <source>
        <dbReference type="EMBL" id="MFC2997639.1"/>
    </source>
</evidence>
<evidence type="ECO:0000313" key="2">
    <source>
        <dbReference type="Proteomes" id="UP001595455"/>
    </source>
</evidence>
<dbReference type="RefSeq" id="WP_171405211.1">
    <property type="nucleotide sequence ID" value="NZ_JBHRSF010000157.1"/>
</dbReference>
<organism evidence="1 2">
    <name type="scientific">Acinetobacter sichuanensis</name>
    <dbReference type="NCBI Taxonomy" id="2136183"/>
    <lineage>
        <taxon>Bacteria</taxon>
        <taxon>Pseudomonadati</taxon>
        <taxon>Pseudomonadota</taxon>
        <taxon>Gammaproteobacteria</taxon>
        <taxon>Moraxellales</taxon>
        <taxon>Moraxellaceae</taxon>
        <taxon>Acinetobacter</taxon>
    </lineage>
</organism>
<gene>
    <name evidence="1" type="ORF">ACFODO_20805</name>
</gene>
<protein>
    <submittedName>
        <fullName evidence="1">Uncharacterized protein</fullName>
    </submittedName>
</protein>